<evidence type="ECO:0000313" key="3">
    <source>
        <dbReference type="EMBL" id="QPI52147.1"/>
    </source>
</evidence>
<accession>A0AA48WI61</accession>
<gene>
    <name evidence="3" type="ORF">IV454_11965</name>
</gene>
<dbReference type="Proteomes" id="UP000662888">
    <property type="component" value="Chromosome"/>
</dbReference>
<dbReference type="RefSeq" id="WP_206091636.1">
    <property type="nucleotide sequence ID" value="NZ_CP065053.1"/>
</dbReference>
<protein>
    <submittedName>
        <fullName evidence="3">Phosphate starvation-inducible protein PsiF</fullName>
    </submittedName>
</protein>
<reference evidence="3 4" key="1">
    <citation type="submission" date="2020-11" db="EMBL/GenBank/DDBJ databases">
        <authorList>
            <person name="Sun Q."/>
        </authorList>
    </citation>
    <scope>NUCLEOTIDE SEQUENCE [LARGE SCALE GENOMIC DNA]</scope>
    <source>
        <strain evidence="3 4">P8398</strain>
    </source>
</reference>
<proteinExistence type="predicted"/>
<feature type="region of interest" description="Disordered" evidence="1">
    <location>
        <begin position="22"/>
        <end position="46"/>
    </location>
</feature>
<feature type="signal peptide" evidence="2">
    <location>
        <begin position="1"/>
        <end position="19"/>
    </location>
</feature>
<name>A0AA48WI61_9BURK</name>
<dbReference type="EMBL" id="CP065053">
    <property type="protein sequence ID" value="QPI52147.1"/>
    <property type="molecule type" value="Genomic_DNA"/>
</dbReference>
<feature type="chain" id="PRO_5046529337" evidence="2">
    <location>
        <begin position="20"/>
        <end position="101"/>
    </location>
</feature>
<organism evidence="3 4">
    <name type="scientific">Massilia antarctica</name>
    <dbReference type="NCBI Taxonomy" id="2765360"/>
    <lineage>
        <taxon>Bacteria</taxon>
        <taxon>Pseudomonadati</taxon>
        <taxon>Pseudomonadota</taxon>
        <taxon>Betaproteobacteria</taxon>
        <taxon>Burkholderiales</taxon>
        <taxon>Oxalobacteraceae</taxon>
        <taxon>Telluria group</taxon>
        <taxon>Massilia</taxon>
    </lineage>
</organism>
<keyword evidence="2" id="KW-0732">Signal</keyword>
<dbReference type="InterPro" id="IPR011690">
    <property type="entry name" value="P_starv_induced_PsiF"/>
</dbReference>
<evidence type="ECO:0000313" key="4">
    <source>
        <dbReference type="Proteomes" id="UP000662888"/>
    </source>
</evidence>
<evidence type="ECO:0000256" key="1">
    <source>
        <dbReference type="SAM" id="MobiDB-lite"/>
    </source>
</evidence>
<dbReference type="Pfam" id="PF07769">
    <property type="entry name" value="PsiF_repeat"/>
    <property type="match status" value="2"/>
</dbReference>
<keyword evidence="4" id="KW-1185">Reference proteome</keyword>
<sequence length="101" mass="10614">MKNMLMTCALLAFTSAAFAAPAAAPAPKSAQQNKMVTCNADASGKKGDERKAFMKGCLSAKPTPPAATPQQNKMKTCNVEATGKKGDERKAFMKTCLSAQK</sequence>
<evidence type="ECO:0000256" key="2">
    <source>
        <dbReference type="SAM" id="SignalP"/>
    </source>
</evidence>